<dbReference type="PANTHER" id="PTHR34883">
    <property type="entry name" value="SERINE-RICH PROTEIN, PUTATIVE-RELATED-RELATED"/>
    <property type="match status" value="1"/>
</dbReference>
<evidence type="ECO:0000256" key="2">
    <source>
        <dbReference type="SAM" id="SignalP"/>
    </source>
</evidence>
<dbReference type="SUPFAM" id="SSF49503">
    <property type="entry name" value="Cupredoxins"/>
    <property type="match status" value="1"/>
</dbReference>
<dbReference type="CDD" id="cd00920">
    <property type="entry name" value="Cupredoxin"/>
    <property type="match status" value="1"/>
</dbReference>
<reference evidence="3 4" key="1">
    <citation type="submission" date="2016-04" db="EMBL/GenBank/DDBJ databases">
        <title>A degradative enzymes factory behind the ericoid mycorrhizal symbiosis.</title>
        <authorList>
            <consortium name="DOE Joint Genome Institute"/>
            <person name="Martino E."/>
            <person name="Morin E."/>
            <person name="Grelet G."/>
            <person name="Kuo A."/>
            <person name="Kohler A."/>
            <person name="Daghino S."/>
            <person name="Barry K."/>
            <person name="Choi C."/>
            <person name="Cichocki N."/>
            <person name="Clum A."/>
            <person name="Copeland A."/>
            <person name="Hainaut M."/>
            <person name="Haridas S."/>
            <person name="Labutti K."/>
            <person name="Lindquist E."/>
            <person name="Lipzen A."/>
            <person name="Khouja H.-R."/>
            <person name="Murat C."/>
            <person name="Ohm R."/>
            <person name="Olson A."/>
            <person name="Spatafora J."/>
            <person name="Veneault-Fourrey C."/>
            <person name="Henrissat B."/>
            <person name="Grigoriev I."/>
            <person name="Martin F."/>
            <person name="Perotto S."/>
        </authorList>
    </citation>
    <scope>NUCLEOTIDE SEQUENCE [LARGE SCALE GENOMIC DNA]</scope>
    <source>
        <strain evidence="3 4">E</strain>
    </source>
</reference>
<dbReference type="AlphaFoldDB" id="A0A2J6TCV6"/>
<keyword evidence="2" id="KW-0732">Signal</keyword>
<feature type="region of interest" description="Disordered" evidence="1">
    <location>
        <begin position="149"/>
        <end position="193"/>
    </location>
</feature>
<name>A0A2J6TCV6_9HELO</name>
<dbReference type="InParanoid" id="A0A2J6TCV6"/>
<evidence type="ECO:0000313" key="3">
    <source>
        <dbReference type="EMBL" id="PMD60865.1"/>
    </source>
</evidence>
<evidence type="ECO:0000256" key="1">
    <source>
        <dbReference type="SAM" id="MobiDB-lite"/>
    </source>
</evidence>
<proteinExistence type="predicted"/>
<dbReference type="PANTHER" id="PTHR34883:SF15">
    <property type="entry name" value="EXTRACELLULAR SERINE-RICH PROTEIN"/>
    <property type="match status" value="1"/>
</dbReference>
<evidence type="ECO:0000313" key="4">
    <source>
        <dbReference type="Proteomes" id="UP000235371"/>
    </source>
</evidence>
<dbReference type="InterPro" id="IPR008972">
    <property type="entry name" value="Cupredoxin"/>
</dbReference>
<protein>
    <submittedName>
        <fullName evidence="3">Cupredoxin</fullName>
    </submittedName>
</protein>
<gene>
    <name evidence="3" type="ORF">K444DRAFT_652423</name>
</gene>
<accession>A0A2J6TCV6</accession>
<dbReference type="STRING" id="1095630.A0A2J6TCV6"/>
<feature type="signal peptide" evidence="2">
    <location>
        <begin position="1"/>
        <end position="20"/>
    </location>
</feature>
<feature type="compositionally biased region" description="Low complexity" evidence="1">
    <location>
        <begin position="157"/>
        <end position="193"/>
    </location>
</feature>
<organism evidence="3 4">
    <name type="scientific">Hyaloscypha bicolor E</name>
    <dbReference type="NCBI Taxonomy" id="1095630"/>
    <lineage>
        <taxon>Eukaryota</taxon>
        <taxon>Fungi</taxon>
        <taxon>Dikarya</taxon>
        <taxon>Ascomycota</taxon>
        <taxon>Pezizomycotina</taxon>
        <taxon>Leotiomycetes</taxon>
        <taxon>Helotiales</taxon>
        <taxon>Hyaloscyphaceae</taxon>
        <taxon>Hyaloscypha</taxon>
        <taxon>Hyaloscypha bicolor</taxon>
    </lineage>
</organism>
<dbReference type="Proteomes" id="UP000235371">
    <property type="component" value="Unassembled WGS sequence"/>
</dbReference>
<dbReference type="RefSeq" id="XP_024737769.1">
    <property type="nucleotide sequence ID" value="XM_024885795.1"/>
</dbReference>
<feature type="chain" id="PRO_5014327174" evidence="2">
    <location>
        <begin position="21"/>
        <end position="223"/>
    </location>
</feature>
<keyword evidence="4" id="KW-1185">Reference proteome</keyword>
<sequence>MRHATPISFFLFFLPLTVLSISINHDITVGPALSFSPNTTSASAGDTLTFHFFPGKHNVAQSSFSTPCAPSPNGFYSGFIVPDSGEDATKFVVTVNDTQPIWFYCSEVMHCQLGMVGVVNPPISGDTLASYALAASKTTDSTTPANVAGGVFSSVNGPPSASTSTSASPPTSTTTSTGTETKTSGTSTPTQSTSAGVVLVSGNVFLNGMSAVVAVAAIWAGLI</sequence>
<dbReference type="Gene3D" id="2.60.40.420">
    <property type="entry name" value="Cupredoxins - blue copper proteins"/>
    <property type="match status" value="1"/>
</dbReference>
<dbReference type="InterPro" id="IPR052953">
    <property type="entry name" value="Ser-rich/MCO-related"/>
</dbReference>
<dbReference type="GeneID" id="36593872"/>
<dbReference type="EMBL" id="KZ613787">
    <property type="protein sequence ID" value="PMD60865.1"/>
    <property type="molecule type" value="Genomic_DNA"/>
</dbReference>
<dbReference type="OrthoDB" id="5415867at2759"/>